<gene>
    <name evidence="2" type="ORF">SAMN05216464_10875</name>
</gene>
<sequence>MDEDGRIFLGLARSVKIVDGCHVIPTTYTAEKELEEWHCHEEASVSLLLKGTHDEYLYGKHFKRIPGDLKFIPAGEFHRCDRYESGTLKINISLRPGLVNAIGADHLDNLFATKVDLKFSLIKLYHELEDSSNYAEASAQMLLTGLLYPQRKKNQKVPLWVNRLKELLQDEWSNDIDLDGLSREVGVHPVTISRYFRNIFPAH</sequence>
<dbReference type="AlphaFoldDB" id="A0A1G7EL92"/>
<dbReference type="Proteomes" id="UP000199072">
    <property type="component" value="Unassembled WGS sequence"/>
</dbReference>
<name>A0A1G7EL92_9SPHI</name>
<dbReference type="GO" id="GO:0003677">
    <property type="term" value="F:DNA binding"/>
    <property type="evidence" value="ECO:0007669"/>
    <property type="project" value="UniProtKB-KW"/>
</dbReference>
<dbReference type="SUPFAM" id="SSF51215">
    <property type="entry name" value="Regulatory protein AraC"/>
    <property type="match status" value="1"/>
</dbReference>
<evidence type="ECO:0000256" key="1">
    <source>
        <dbReference type="ARBA" id="ARBA00023125"/>
    </source>
</evidence>
<proteinExistence type="predicted"/>
<dbReference type="EMBL" id="FNAI01000008">
    <property type="protein sequence ID" value="SDE64394.1"/>
    <property type="molecule type" value="Genomic_DNA"/>
</dbReference>
<keyword evidence="3" id="KW-1185">Reference proteome</keyword>
<dbReference type="STRING" id="1391627.SAMN05216464_10875"/>
<dbReference type="InterPro" id="IPR037923">
    <property type="entry name" value="HTH-like"/>
</dbReference>
<evidence type="ECO:0000313" key="2">
    <source>
        <dbReference type="EMBL" id="SDE64394.1"/>
    </source>
</evidence>
<protein>
    <recommendedName>
        <fullName evidence="4">AraC-like ligand binding domain-containing protein</fullName>
    </recommendedName>
</protein>
<reference evidence="2 3" key="1">
    <citation type="submission" date="2016-10" db="EMBL/GenBank/DDBJ databases">
        <authorList>
            <person name="de Groot N.N."/>
        </authorList>
    </citation>
    <scope>NUCLEOTIDE SEQUENCE [LARGE SCALE GENOMIC DNA]</scope>
    <source>
        <strain evidence="2 3">47C3B</strain>
    </source>
</reference>
<dbReference type="OrthoDB" id="511992at2"/>
<keyword evidence="1" id="KW-0238">DNA-binding</keyword>
<accession>A0A1G7EL92</accession>
<dbReference type="RefSeq" id="WP_091150897.1">
    <property type="nucleotide sequence ID" value="NZ_FNAI01000008.1"/>
</dbReference>
<evidence type="ECO:0008006" key="4">
    <source>
        <dbReference type="Google" id="ProtNLM"/>
    </source>
</evidence>
<organism evidence="2 3">
    <name type="scientific">Mucilaginibacter pineti</name>
    <dbReference type="NCBI Taxonomy" id="1391627"/>
    <lineage>
        <taxon>Bacteria</taxon>
        <taxon>Pseudomonadati</taxon>
        <taxon>Bacteroidota</taxon>
        <taxon>Sphingobacteriia</taxon>
        <taxon>Sphingobacteriales</taxon>
        <taxon>Sphingobacteriaceae</taxon>
        <taxon>Mucilaginibacter</taxon>
    </lineage>
</organism>
<evidence type="ECO:0000313" key="3">
    <source>
        <dbReference type="Proteomes" id="UP000199072"/>
    </source>
</evidence>